<organism evidence="2">
    <name type="scientific">Mycobacterium xenopi 4042</name>
    <dbReference type="NCBI Taxonomy" id="1299334"/>
    <lineage>
        <taxon>Bacteria</taxon>
        <taxon>Bacillati</taxon>
        <taxon>Actinomycetota</taxon>
        <taxon>Actinomycetes</taxon>
        <taxon>Mycobacteriales</taxon>
        <taxon>Mycobacteriaceae</taxon>
        <taxon>Mycobacterium</taxon>
    </lineage>
</organism>
<name>X7ZBA9_MYCXE</name>
<protein>
    <submittedName>
        <fullName evidence="2">Uncharacterized protein</fullName>
    </submittedName>
</protein>
<evidence type="ECO:0000313" key="2">
    <source>
        <dbReference type="EMBL" id="EUA16063.1"/>
    </source>
</evidence>
<dbReference type="AlphaFoldDB" id="X7ZBA9"/>
<sequence length="86" mass="9113">MALAASADTITAAVSARRSNTLTGNNSCVTPHPVHRDRRGHSPPAIRAAQLPLSSPPRPASTPHTTGSSVHRPPACTRLDRHLLLR</sequence>
<comment type="caution">
    <text evidence="2">The sequence shown here is derived from an EMBL/GenBank/DDBJ whole genome shotgun (WGS) entry which is preliminary data.</text>
</comment>
<feature type="region of interest" description="Disordered" evidence="1">
    <location>
        <begin position="1"/>
        <end position="86"/>
    </location>
</feature>
<proteinExistence type="predicted"/>
<reference evidence="2" key="1">
    <citation type="submission" date="2014-01" db="EMBL/GenBank/DDBJ databases">
        <authorList>
            <person name="Brown-Elliot B."/>
            <person name="Wallace R."/>
            <person name="Lenaerts A."/>
            <person name="Ordway D."/>
            <person name="DeGroote M.A."/>
            <person name="Parker T."/>
            <person name="Sizemore C."/>
            <person name="Tallon L.J."/>
            <person name="Sadzewicz L.K."/>
            <person name="Sengamalay N."/>
            <person name="Fraser C.M."/>
            <person name="Hine E."/>
            <person name="Shefchek K.A."/>
            <person name="Das S.P."/>
            <person name="Tettelin H."/>
        </authorList>
    </citation>
    <scope>NUCLEOTIDE SEQUENCE [LARGE SCALE GENOMIC DNA]</scope>
    <source>
        <strain evidence="2">4042</strain>
    </source>
</reference>
<evidence type="ECO:0000256" key="1">
    <source>
        <dbReference type="SAM" id="MobiDB-lite"/>
    </source>
</evidence>
<accession>X7ZBA9</accession>
<feature type="compositionally biased region" description="Low complexity" evidence="1">
    <location>
        <begin position="1"/>
        <end position="16"/>
    </location>
</feature>
<feature type="compositionally biased region" description="Polar residues" evidence="1">
    <location>
        <begin position="17"/>
        <end position="29"/>
    </location>
</feature>
<dbReference type="EMBL" id="JAOB01000080">
    <property type="protein sequence ID" value="EUA16063.1"/>
    <property type="molecule type" value="Genomic_DNA"/>
</dbReference>
<gene>
    <name evidence="2" type="ORF">I553_1038</name>
</gene>